<comment type="caution">
    <text evidence="7">The sequence shown here is derived from an EMBL/GenBank/DDBJ whole genome shotgun (WGS) entry which is preliminary data.</text>
</comment>
<keyword evidence="2 4" id="KW-0863">Zinc-finger</keyword>
<dbReference type="PROSITE" id="PS51501">
    <property type="entry name" value="ZF_DNL"/>
    <property type="match status" value="1"/>
</dbReference>
<feature type="region of interest" description="Disordered" evidence="5">
    <location>
        <begin position="218"/>
        <end position="241"/>
    </location>
</feature>
<dbReference type="GO" id="GO:0050821">
    <property type="term" value="P:protein stabilization"/>
    <property type="evidence" value="ECO:0007669"/>
    <property type="project" value="TreeGrafter"/>
</dbReference>
<dbReference type="PANTHER" id="PTHR20922:SF13">
    <property type="entry name" value="DNL-TYPE ZINC FINGER PROTEIN"/>
    <property type="match status" value="1"/>
</dbReference>
<dbReference type="GO" id="GO:0051087">
    <property type="term" value="F:protein-folding chaperone binding"/>
    <property type="evidence" value="ECO:0007669"/>
    <property type="project" value="TreeGrafter"/>
</dbReference>
<protein>
    <recommendedName>
        <fullName evidence="6">DNL-type domain-containing protein</fullName>
    </recommendedName>
</protein>
<gene>
    <name evidence="7" type="ORF">PFLUV_G00203620</name>
</gene>
<evidence type="ECO:0000256" key="4">
    <source>
        <dbReference type="PROSITE-ProRule" id="PRU00834"/>
    </source>
</evidence>
<evidence type="ECO:0000256" key="5">
    <source>
        <dbReference type="SAM" id="MobiDB-lite"/>
    </source>
</evidence>
<accession>A0A6A5E5A8</accession>
<proteinExistence type="predicted"/>
<keyword evidence="1" id="KW-0479">Metal-binding</keyword>
<organism evidence="7 8">
    <name type="scientific">Perca fluviatilis</name>
    <name type="common">European perch</name>
    <dbReference type="NCBI Taxonomy" id="8168"/>
    <lineage>
        <taxon>Eukaryota</taxon>
        <taxon>Metazoa</taxon>
        <taxon>Chordata</taxon>
        <taxon>Craniata</taxon>
        <taxon>Vertebrata</taxon>
        <taxon>Euteleostomi</taxon>
        <taxon>Actinopterygii</taxon>
        <taxon>Neopterygii</taxon>
        <taxon>Teleostei</taxon>
        <taxon>Neoteleostei</taxon>
        <taxon>Acanthomorphata</taxon>
        <taxon>Eupercaria</taxon>
        <taxon>Perciformes</taxon>
        <taxon>Percoidei</taxon>
        <taxon>Percidae</taxon>
        <taxon>Percinae</taxon>
        <taxon>Perca</taxon>
    </lineage>
</organism>
<dbReference type="Pfam" id="PF05180">
    <property type="entry name" value="zf-DNL"/>
    <property type="match status" value="1"/>
</dbReference>
<evidence type="ECO:0000313" key="7">
    <source>
        <dbReference type="EMBL" id="KAF1377716.1"/>
    </source>
</evidence>
<feature type="compositionally biased region" description="Basic and acidic residues" evidence="5">
    <location>
        <begin position="219"/>
        <end position="241"/>
    </location>
</feature>
<dbReference type="InterPro" id="IPR007853">
    <property type="entry name" value="Znf_DNL-typ"/>
</dbReference>
<evidence type="ECO:0000256" key="2">
    <source>
        <dbReference type="ARBA" id="ARBA00022771"/>
    </source>
</evidence>
<dbReference type="InterPro" id="IPR024158">
    <property type="entry name" value="Mt_import_TIM15"/>
</dbReference>
<evidence type="ECO:0000259" key="6">
    <source>
        <dbReference type="PROSITE" id="PS51501"/>
    </source>
</evidence>
<name>A0A6A5E5A8_PERFL</name>
<dbReference type="GO" id="GO:0030150">
    <property type="term" value="P:protein import into mitochondrial matrix"/>
    <property type="evidence" value="ECO:0007669"/>
    <property type="project" value="TreeGrafter"/>
</dbReference>
<keyword evidence="8" id="KW-1185">Reference proteome</keyword>
<keyword evidence="3" id="KW-0862">Zinc</keyword>
<dbReference type="GO" id="GO:0005739">
    <property type="term" value="C:mitochondrion"/>
    <property type="evidence" value="ECO:0007669"/>
    <property type="project" value="TreeGrafter"/>
</dbReference>
<evidence type="ECO:0000256" key="3">
    <source>
        <dbReference type="ARBA" id="ARBA00022833"/>
    </source>
</evidence>
<dbReference type="PANTHER" id="PTHR20922">
    <property type="entry name" value="DNL-TYPE ZINC FINGER PROTEIN"/>
    <property type="match status" value="1"/>
</dbReference>
<dbReference type="EMBL" id="VHII01000017">
    <property type="protein sequence ID" value="KAF1377716.1"/>
    <property type="molecule type" value="Genomic_DNA"/>
</dbReference>
<reference evidence="7 8" key="1">
    <citation type="submission" date="2019-06" db="EMBL/GenBank/DDBJ databases">
        <title>A chromosome-scale genome assembly of the European perch, Perca fluviatilis.</title>
        <authorList>
            <person name="Roques C."/>
            <person name="Zahm M."/>
            <person name="Cabau C."/>
            <person name="Klopp C."/>
            <person name="Bouchez O."/>
            <person name="Donnadieu C."/>
            <person name="Kuhl H."/>
            <person name="Gislard M."/>
            <person name="Guendouz S."/>
            <person name="Journot L."/>
            <person name="Haffray P."/>
            <person name="Bestin A."/>
            <person name="Morvezen R."/>
            <person name="Feron R."/>
            <person name="Wen M."/>
            <person name="Jouanno E."/>
            <person name="Herpin A."/>
            <person name="Schartl M."/>
            <person name="Postlethwait J."/>
            <person name="Schaerlinger B."/>
            <person name="Chardard D."/>
            <person name="Lecocq T."/>
            <person name="Poncet C."/>
            <person name="Jaffrelo L."/>
            <person name="Lampietro C."/>
            <person name="Guiguen Y."/>
        </authorList>
    </citation>
    <scope>NUCLEOTIDE SEQUENCE [LARGE SCALE GENOMIC DNA]</scope>
    <source>
        <tissue evidence="7">Blood</tissue>
    </source>
</reference>
<feature type="domain" description="DNL-type" evidence="6">
    <location>
        <begin position="132"/>
        <end position="229"/>
    </location>
</feature>
<dbReference type="GO" id="GO:0008270">
    <property type="term" value="F:zinc ion binding"/>
    <property type="evidence" value="ECO:0007669"/>
    <property type="project" value="UniProtKB-KW"/>
</dbReference>
<evidence type="ECO:0000256" key="1">
    <source>
        <dbReference type="ARBA" id="ARBA00022723"/>
    </source>
</evidence>
<dbReference type="AlphaFoldDB" id="A0A6A5E5A8"/>
<dbReference type="Proteomes" id="UP000465112">
    <property type="component" value="Chromosome 17"/>
</dbReference>
<dbReference type="GO" id="GO:0006457">
    <property type="term" value="P:protein folding"/>
    <property type="evidence" value="ECO:0007669"/>
    <property type="project" value="TreeGrafter"/>
</dbReference>
<sequence>MTSPARDKQHVDEIASNVYIHARMYLKTSPVVLLLQKCFEMLRPSDSLRTMLAVSRLFRCSRSRSAPSGLCVVLHCRRPGPPTTTSRSGLLSSQDQRGGHTLLPADRCEAHLSSSRQFSTSQSIRSDAIGQIQSKHYRLVYTCKVCSTRSTQTISKLAYHKGVVIVTCPGCKNHHIIADNLSWFSDLEGKRNIEEILAAKGETVKRIEGSAALEIVVDESIKDKSQHGEDTEKSDNDPEKQ</sequence>
<evidence type="ECO:0000313" key="8">
    <source>
        <dbReference type="Proteomes" id="UP000465112"/>
    </source>
</evidence>